<dbReference type="Gene3D" id="1.10.3210.10">
    <property type="entry name" value="Hypothetical protein af1432"/>
    <property type="match status" value="1"/>
</dbReference>
<protein>
    <submittedName>
        <fullName evidence="1">Predicted metal-dependent phosphohydrolase, HD superfamily</fullName>
    </submittedName>
</protein>
<dbReference type="RefSeq" id="WP_074852095.1">
    <property type="nucleotide sequence ID" value="NZ_FNLM01000034.1"/>
</dbReference>
<dbReference type="STRING" id="158898.SAMN04488548_1343470"/>
<dbReference type="InterPro" id="IPR009218">
    <property type="entry name" value="HD_phosphohydro"/>
</dbReference>
<dbReference type="SUPFAM" id="SSF109604">
    <property type="entry name" value="HD-domain/PDEase-like"/>
    <property type="match status" value="1"/>
</dbReference>
<dbReference type="PANTHER" id="PTHR21174">
    <property type="match status" value="1"/>
</dbReference>
<evidence type="ECO:0000313" key="1">
    <source>
        <dbReference type="EMBL" id="SDU70185.1"/>
    </source>
</evidence>
<reference evidence="1 2" key="1">
    <citation type="submission" date="2016-10" db="EMBL/GenBank/DDBJ databases">
        <authorList>
            <person name="de Groot N.N."/>
        </authorList>
    </citation>
    <scope>NUCLEOTIDE SEQUENCE [LARGE SCALE GENOMIC DNA]</scope>
    <source>
        <strain evidence="1 2">DSM 44215</strain>
    </source>
</reference>
<dbReference type="AlphaFoldDB" id="A0A1H2KNZ5"/>
<dbReference type="GO" id="GO:0016787">
    <property type="term" value="F:hydrolase activity"/>
    <property type="evidence" value="ECO:0007669"/>
    <property type="project" value="UniProtKB-KW"/>
</dbReference>
<organism evidence="1 2">
    <name type="scientific">Gordonia westfalica</name>
    <dbReference type="NCBI Taxonomy" id="158898"/>
    <lineage>
        <taxon>Bacteria</taxon>
        <taxon>Bacillati</taxon>
        <taxon>Actinomycetota</taxon>
        <taxon>Actinomycetes</taxon>
        <taxon>Mycobacteriales</taxon>
        <taxon>Gordoniaceae</taxon>
        <taxon>Gordonia</taxon>
    </lineage>
</organism>
<keyword evidence="1" id="KW-0378">Hydrolase</keyword>
<proteinExistence type="predicted"/>
<sequence>MSDGVTQTPYLTEAEREQLLSRWREPHRKYHDLDHLRTVLTALDEFSSAGVSFDREAVTLAAWFHDAIYEVGAPDNEDQSAVLAETMLAGRSCATEVARLVRVTASHDVALTDLNASALCDADLSILASDSSRYSRYCADVRDEYSRFEDSVYRAGRTRVLEHFLTLERIFNTEFGYENWELRARRNLKAELRSLQRN</sequence>
<dbReference type="OrthoDB" id="9808993at2"/>
<name>A0A1H2KNZ5_9ACTN</name>
<gene>
    <name evidence="1" type="ORF">SAMN04488548_1343470</name>
</gene>
<accession>A0A1H2KNZ5</accession>
<dbReference type="PIRSF" id="PIRSF035170">
    <property type="entry name" value="HD_phosphohydro"/>
    <property type="match status" value="1"/>
</dbReference>
<dbReference type="EMBL" id="FNLM01000034">
    <property type="protein sequence ID" value="SDU70185.1"/>
    <property type="molecule type" value="Genomic_DNA"/>
</dbReference>
<dbReference type="PANTHER" id="PTHR21174:SF0">
    <property type="entry name" value="HD PHOSPHOHYDROLASE FAMILY PROTEIN-RELATED"/>
    <property type="match status" value="1"/>
</dbReference>
<evidence type="ECO:0000313" key="2">
    <source>
        <dbReference type="Proteomes" id="UP000183180"/>
    </source>
</evidence>
<dbReference type="Proteomes" id="UP000183180">
    <property type="component" value="Unassembled WGS sequence"/>
</dbReference>